<evidence type="ECO:0000313" key="3">
    <source>
        <dbReference type="Proteomes" id="UP000031186"/>
    </source>
</evidence>
<proteinExistence type="predicted"/>
<dbReference type="HOGENOM" id="CLU_171979_0_0_1"/>
<evidence type="ECO:0000313" key="2">
    <source>
        <dbReference type="EMBL" id="KID66882.1"/>
    </source>
</evidence>
<keyword evidence="3" id="KW-1185">Reference proteome</keyword>
<organism evidence="2 3">
    <name type="scientific">Metarhizium anisopliae (strain ARSEF 549)</name>
    <dbReference type="NCBI Taxonomy" id="3151832"/>
    <lineage>
        <taxon>Eukaryota</taxon>
        <taxon>Fungi</taxon>
        <taxon>Dikarya</taxon>
        <taxon>Ascomycota</taxon>
        <taxon>Pezizomycotina</taxon>
        <taxon>Sordariomycetes</taxon>
        <taxon>Hypocreomycetidae</taxon>
        <taxon>Hypocreales</taxon>
        <taxon>Clavicipitaceae</taxon>
        <taxon>Metarhizium</taxon>
    </lineage>
</organism>
<evidence type="ECO:0000256" key="1">
    <source>
        <dbReference type="SAM" id="MobiDB-lite"/>
    </source>
</evidence>
<feature type="region of interest" description="Disordered" evidence="1">
    <location>
        <begin position="1"/>
        <end position="20"/>
    </location>
</feature>
<gene>
    <name evidence="2" type="ORF">MAN_05163</name>
</gene>
<dbReference type="Proteomes" id="UP000031186">
    <property type="component" value="Unassembled WGS sequence"/>
</dbReference>
<dbReference type="VEuPathDB" id="FungiDB:MAN_05163"/>
<dbReference type="AlphaFoldDB" id="A0A0B4FG78"/>
<dbReference type="EMBL" id="AZNF01000005">
    <property type="protein sequence ID" value="KID66882.1"/>
    <property type="molecule type" value="Genomic_DNA"/>
</dbReference>
<comment type="caution">
    <text evidence="2">The sequence shown here is derived from an EMBL/GenBank/DDBJ whole genome shotgun (WGS) entry which is preliminary data.</text>
</comment>
<sequence>MALDASPLSTGDSPDEGVLEEPLHHWAEFDDIQSTQTYASPETICPTSITGPAEVASGEKRTIRRLAPLSLSRIQRKEIVLLFKKFE</sequence>
<name>A0A0B4FG78_METAF</name>
<protein>
    <submittedName>
        <fullName evidence="2">Uncharacterized protein</fullName>
    </submittedName>
</protein>
<feature type="non-terminal residue" evidence="2">
    <location>
        <position position="1"/>
    </location>
</feature>
<reference evidence="2 3" key="1">
    <citation type="journal article" date="2014" name="Proc. Natl. Acad. Sci. U.S.A.">
        <title>Trajectory and genomic determinants of fungal-pathogen speciation and host adaptation.</title>
        <authorList>
            <person name="Hu X."/>
            <person name="Xiao G."/>
            <person name="Zheng P."/>
            <person name="Shang Y."/>
            <person name="Su Y."/>
            <person name="Zhang X."/>
            <person name="Liu X."/>
            <person name="Zhan S."/>
            <person name="St Leger R.J."/>
            <person name="Wang C."/>
        </authorList>
    </citation>
    <scope>NUCLEOTIDE SEQUENCE [LARGE SCALE GENOMIC DNA]</scope>
    <source>
        <strain evidence="2 3">ARSEF 549</strain>
    </source>
</reference>
<accession>A0A0B4FG78</accession>